<dbReference type="InterPro" id="IPR048020">
    <property type="entry name" value="Transpos_IS3"/>
</dbReference>
<evidence type="ECO:0000313" key="3">
    <source>
        <dbReference type="EMBL" id="RFA24297.1"/>
    </source>
</evidence>
<comment type="function">
    <text evidence="1">Involved in the transposition of the insertion sequence.</text>
</comment>
<dbReference type="Gene3D" id="3.30.420.10">
    <property type="entry name" value="Ribonuclease H-like superfamily/Ribonuclease H"/>
    <property type="match status" value="1"/>
</dbReference>
<gene>
    <name evidence="3" type="ORF">B7R25_17015</name>
</gene>
<dbReference type="InterPro" id="IPR036397">
    <property type="entry name" value="RNaseH_sf"/>
</dbReference>
<dbReference type="PANTHER" id="PTHR46889:SF4">
    <property type="entry name" value="TRANSPOSASE INSO FOR INSERTION SEQUENCE ELEMENT IS911B-RELATED"/>
    <property type="match status" value="1"/>
</dbReference>
<evidence type="ECO:0000256" key="1">
    <source>
        <dbReference type="ARBA" id="ARBA00002286"/>
    </source>
</evidence>
<feature type="non-terminal residue" evidence="3">
    <location>
        <position position="1"/>
    </location>
</feature>
<dbReference type="Proteomes" id="UP000257080">
    <property type="component" value="Unassembled WGS sequence"/>
</dbReference>
<proteinExistence type="predicted"/>
<dbReference type="RefSeq" id="WP_116420207.1">
    <property type="nucleotide sequence ID" value="NZ_NBXC01000077.1"/>
</dbReference>
<dbReference type="Pfam" id="PF13276">
    <property type="entry name" value="HTH_21"/>
    <property type="match status" value="1"/>
</dbReference>
<dbReference type="GO" id="GO:0015074">
    <property type="term" value="P:DNA integration"/>
    <property type="evidence" value="ECO:0007669"/>
    <property type="project" value="InterPro"/>
</dbReference>
<evidence type="ECO:0000259" key="2">
    <source>
        <dbReference type="PROSITE" id="PS50994"/>
    </source>
</evidence>
<dbReference type="GO" id="GO:0003676">
    <property type="term" value="F:nucleic acid binding"/>
    <property type="evidence" value="ECO:0007669"/>
    <property type="project" value="InterPro"/>
</dbReference>
<dbReference type="OrthoDB" id="4281720at2"/>
<dbReference type="AlphaFoldDB" id="A0A3E0W5T7"/>
<name>A0A3E0W5T7_9MICO</name>
<dbReference type="Pfam" id="PF13333">
    <property type="entry name" value="rve_2"/>
    <property type="match status" value="1"/>
</dbReference>
<dbReference type="PROSITE" id="PS50994">
    <property type="entry name" value="INTEGRASE"/>
    <property type="match status" value="1"/>
</dbReference>
<evidence type="ECO:0000313" key="4">
    <source>
        <dbReference type="Proteomes" id="UP000257080"/>
    </source>
</evidence>
<feature type="domain" description="Integrase catalytic" evidence="2">
    <location>
        <begin position="92"/>
        <end position="265"/>
    </location>
</feature>
<dbReference type="NCBIfam" id="NF033516">
    <property type="entry name" value="transpos_IS3"/>
    <property type="match status" value="1"/>
</dbReference>
<dbReference type="Pfam" id="PF00665">
    <property type="entry name" value="rve"/>
    <property type="match status" value="1"/>
</dbReference>
<dbReference type="EMBL" id="NBXE01000069">
    <property type="protein sequence ID" value="RFA24297.1"/>
    <property type="molecule type" value="Genomic_DNA"/>
</dbReference>
<dbReference type="InterPro" id="IPR050900">
    <property type="entry name" value="Transposase_IS3/IS150/IS904"/>
</dbReference>
<dbReference type="SUPFAM" id="SSF53098">
    <property type="entry name" value="Ribonuclease H-like"/>
    <property type="match status" value="1"/>
</dbReference>
<sequence>RRTISDAAVIGKLHTLRERDAKGRQKPEVLYGRRKMTAWLARNGFNGVSKHTVDRVMRIEGMNGLVRGRKTRTTIPGKNGKRAGDLLNREFSAPHPNHSWVTDFTYVPTWSGFVYVAFAIDLYSRAIVGWQCSTIKDTPFVEQCLRMALWRRDHTGRPVRPGMIHHSDAGSQYTSIRFTETVALEGLVASIGSVGDAYDNAAAETVMGLFKNEAIRNGSPFRTGPLKTLTNVEETVFDWVTWYNTDRLHSYLGNISPEEYERNYYAQDHGTSTGDAANTKAA</sequence>
<dbReference type="PANTHER" id="PTHR46889">
    <property type="entry name" value="TRANSPOSASE INSF FOR INSERTION SEQUENCE IS3B-RELATED"/>
    <property type="match status" value="1"/>
</dbReference>
<dbReference type="InterPro" id="IPR012337">
    <property type="entry name" value="RNaseH-like_sf"/>
</dbReference>
<accession>A0A3E0W5T7</accession>
<protein>
    <recommendedName>
        <fullName evidence="2">Integrase catalytic domain-containing protein</fullName>
    </recommendedName>
</protein>
<comment type="caution">
    <text evidence="3">The sequence shown here is derived from an EMBL/GenBank/DDBJ whole genome shotgun (WGS) entry which is preliminary data.</text>
</comment>
<dbReference type="InterPro" id="IPR001584">
    <property type="entry name" value="Integrase_cat-core"/>
</dbReference>
<dbReference type="InterPro" id="IPR025948">
    <property type="entry name" value="HTH-like_dom"/>
</dbReference>
<reference evidence="3 4" key="1">
    <citation type="submission" date="2017-04" db="EMBL/GenBank/DDBJ databases">
        <title>Comparative genome analysis of Subtercola boreus.</title>
        <authorList>
            <person name="Cho Y.-J."/>
            <person name="Cho A."/>
            <person name="Kim O.-S."/>
            <person name="Lee J.-I."/>
        </authorList>
    </citation>
    <scope>NUCLEOTIDE SEQUENCE [LARGE SCALE GENOMIC DNA]</scope>
    <source>
        <strain evidence="3 4">P28004</strain>
    </source>
</reference>
<organism evidence="3 4">
    <name type="scientific">Subtercola boreus</name>
    <dbReference type="NCBI Taxonomy" id="120213"/>
    <lineage>
        <taxon>Bacteria</taxon>
        <taxon>Bacillati</taxon>
        <taxon>Actinomycetota</taxon>
        <taxon>Actinomycetes</taxon>
        <taxon>Micrococcales</taxon>
        <taxon>Microbacteriaceae</taxon>
        <taxon>Subtercola</taxon>
    </lineage>
</organism>